<keyword evidence="4" id="KW-1185">Reference proteome</keyword>
<dbReference type="RefSeq" id="WP_150425479.1">
    <property type="nucleotide sequence ID" value="NZ_VYQA01000005.1"/>
</dbReference>
<evidence type="ECO:0008006" key="5">
    <source>
        <dbReference type="Google" id="ProtNLM"/>
    </source>
</evidence>
<proteinExistence type="predicted"/>
<comment type="caution">
    <text evidence="2">The sequence shown here is derived from an EMBL/GenBank/DDBJ whole genome shotgun (WGS) entry which is preliminary data.</text>
</comment>
<sequence length="328" mass="35146">MVNTRDNTLTLDDFAKLPTGLVWGAIEEQYNAGTNPFRAAGVLTNSSVISNSLTTGTGIRTEVQSWNDLQYVESNVTNSNPEDHATPLKMDTALWSAVRRHASMGVAGMNLTQDFTAQDPLAVLTARVANYKNTDELTHVFAVLDGLIAGDATAKKFTYQMDTQSIDIKQVLRAVQAKKGDNAGIVTAFGMSSANYLDLQLANVIDNVPASQSDVSFATIGNGRFKLTIDDRFGDNIVGLGTGMFHVGSAPQARKSVEVNSVGSAGKGSGVETAWFRWKSIVHPMGFKYTGEFESEGGPAFDELRVADAYTLATDAKKLPLVIIKPGA</sequence>
<dbReference type="EMBL" id="VYQB01000005">
    <property type="protein sequence ID" value="KAA9018295.1"/>
    <property type="molecule type" value="Genomic_DNA"/>
</dbReference>
<organism evidence="2 3">
    <name type="scientific">Sphingobium limneticum</name>
    <dbReference type="NCBI Taxonomy" id="1007511"/>
    <lineage>
        <taxon>Bacteria</taxon>
        <taxon>Pseudomonadati</taxon>
        <taxon>Pseudomonadota</taxon>
        <taxon>Alphaproteobacteria</taxon>
        <taxon>Sphingomonadales</taxon>
        <taxon>Sphingomonadaceae</taxon>
        <taxon>Sphingobium</taxon>
    </lineage>
</organism>
<evidence type="ECO:0000313" key="4">
    <source>
        <dbReference type="Proteomes" id="UP000326364"/>
    </source>
</evidence>
<gene>
    <name evidence="2" type="ORF">F4U95_09240</name>
    <name evidence="1" type="ORF">F4U96_09290</name>
</gene>
<protein>
    <recommendedName>
        <fullName evidence="5">Major capsid protein</fullName>
    </recommendedName>
</protein>
<dbReference type="AlphaFoldDB" id="A0A5J5I4C1"/>
<name>A0A5J5I4C1_9SPHN</name>
<dbReference type="Proteomes" id="UP000326364">
    <property type="component" value="Unassembled WGS sequence"/>
</dbReference>
<dbReference type="Proteomes" id="UP000325933">
    <property type="component" value="Unassembled WGS sequence"/>
</dbReference>
<dbReference type="EMBL" id="VYQA01000005">
    <property type="protein sequence ID" value="KAA9030931.1"/>
    <property type="molecule type" value="Genomic_DNA"/>
</dbReference>
<accession>A0A5J5I4C1</accession>
<reference evidence="3 4" key="1">
    <citation type="submission" date="2019-09" db="EMBL/GenBank/DDBJ databases">
        <authorList>
            <person name="Feng G."/>
        </authorList>
    </citation>
    <scope>NUCLEOTIDE SEQUENCE [LARGE SCALE GENOMIC DNA]</scope>
    <source>
        <strain evidence="2 3">KACC 19283</strain>
        <strain evidence="1 4">KACC 19284</strain>
    </source>
</reference>
<evidence type="ECO:0000313" key="1">
    <source>
        <dbReference type="EMBL" id="KAA9018295.1"/>
    </source>
</evidence>
<evidence type="ECO:0000313" key="2">
    <source>
        <dbReference type="EMBL" id="KAA9030931.1"/>
    </source>
</evidence>
<evidence type="ECO:0000313" key="3">
    <source>
        <dbReference type="Proteomes" id="UP000325933"/>
    </source>
</evidence>